<keyword evidence="6" id="KW-0009">Actin-binding</keyword>
<evidence type="ECO:0000256" key="8">
    <source>
        <dbReference type="SAM" id="Coils"/>
    </source>
</evidence>
<proteinExistence type="inferred from homology"/>
<dbReference type="InterPro" id="IPR018159">
    <property type="entry name" value="Spectrin/alpha-actinin"/>
</dbReference>
<dbReference type="Gene3D" id="2.30.29.30">
    <property type="entry name" value="Pleckstrin-homology domain (PH domain)/Phosphotyrosine-binding domain (PTB)"/>
    <property type="match status" value="1"/>
</dbReference>
<protein>
    <submittedName>
        <fullName evidence="11">Spectrin beta chain, non-erythrocytic 1</fullName>
    </submittedName>
</protein>
<evidence type="ECO:0000256" key="6">
    <source>
        <dbReference type="ARBA" id="ARBA00023203"/>
    </source>
</evidence>
<dbReference type="GO" id="GO:0005856">
    <property type="term" value="C:cytoskeleton"/>
    <property type="evidence" value="ECO:0007669"/>
    <property type="project" value="UniProtKB-SubCell"/>
</dbReference>
<accession>A0A556VA06</accession>
<feature type="compositionally biased region" description="Polar residues" evidence="9">
    <location>
        <begin position="1211"/>
        <end position="1247"/>
    </location>
</feature>
<dbReference type="FunFam" id="1.20.58.60:FF:000028">
    <property type="entry name" value="Spectrin beta chain"/>
    <property type="match status" value="1"/>
</dbReference>
<evidence type="ECO:0000256" key="2">
    <source>
        <dbReference type="ARBA" id="ARBA00006826"/>
    </source>
</evidence>
<dbReference type="InterPro" id="IPR001605">
    <property type="entry name" value="PH_dom-spectrin-type"/>
</dbReference>
<feature type="region of interest" description="Disordered" evidence="9">
    <location>
        <begin position="1211"/>
        <end position="1271"/>
    </location>
</feature>
<dbReference type="SUPFAM" id="SSF46966">
    <property type="entry name" value="Spectrin repeat"/>
    <property type="match status" value="9"/>
</dbReference>
<dbReference type="GO" id="GO:0005543">
    <property type="term" value="F:phospholipid binding"/>
    <property type="evidence" value="ECO:0007669"/>
    <property type="project" value="InterPro"/>
</dbReference>
<keyword evidence="7" id="KW-0206">Cytoskeleton</keyword>
<reference evidence="11 12" key="1">
    <citation type="journal article" date="2019" name="Genome Biol. Evol.">
        <title>Whole-Genome Sequencing of the Giant Devil Catfish, Bagarius yarrelli.</title>
        <authorList>
            <person name="Jiang W."/>
            <person name="Lv Y."/>
            <person name="Cheng L."/>
            <person name="Yang K."/>
            <person name="Chao B."/>
            <person name="Wang X."/>
            <person name="Li Y."/>
            <person name="Pan X."/>
            <person name="You X."/>
            <person name="Zhang Y."/>
            <person name="Yang J."/>
            <person name="Li J."/>
            <person name="Zhang X."/>
            <person name="Liu S."/>
            <person name="Sun C."/>
            <person name="Yang J."/>
            <person name="Shi Q."/>
        </authorList>
    </citation>
    <scope>NUCLEOTIDE SEQUENCE [LARGE SCALE GENOMIC DNA]</scope>
    <source>
        <strain evidence="11">JWS20170419001</strain>
        <tissue evidence="11">Muscle</tissue>
    </source>
</reference>
<dbReference type="PRINTS" id="PR00683">
    <property type="entry name" value="SPECTRINPH"/>
</dbReference>
<dbReference type="AlphaFoldDB" id="A0A556VA06"/>
<dbReference type="GO" id="GO:0051693">
    <property type="term" value="P:actin filament capping"/>
    <property type="evidence" value="ECO:0007669"/>
    <property type="project" value="UniProtKB-KW"/>
</dbReference>
<dbReference type="GO" id="GO:0003779">
    <property type="term" value="F:actin binding"/>
    <property type="evidence" value="ECO:0007669"/>
    <property type="project" value="UniProtKB-KW"/>
</dbReference>
<comment type="subcellular location">
    <subcellularLocation>
        <location evidence="1">Cytoplasm</location>
        <location evidence="1">Cytoskeleton</location>
    </subcellularLocation>
</comment>
<dbReference type="GO" id="GO:0005737">
    <property type="term" value="C:cytoplasm"/>
    <property type="evidence" value="ECO:0007669"/>
    <property type="project" value="UniProtKB-ARBA"/>
</dbReference>
<dbReference type="FunFam" id="1.20.58.60:FF:000019">
    <property type="entry name" value="Spectrin beta chain"/>
    <property type="match status" value="1"/>
</dbReference>
<feature type="region of interest" description="Disordered" evidence="9">
    <location>
        <begin position="1055"/>
        <end position="1102"/>
    </location>
</feature>
<feature type="compositionally biased region" description="Polar residues" evidence="9">
    <location>
        <begin position="1090"/>
        <end position="1101"/>
    </location>
</feature>
<dbReference type="InterPro" id="IPR041681">
    <property type="entry name" value="PH_9"/>
</dbReference>
<evidence type="ECO:0000256" key="4">
    <source>
        <dbReference type="ARBA" id="ARBA00022490"/>
    </source>
</evidence>
<dbReference type="OrthoDB" id="5865767at2759"/>
<evidence type="ECO:0000256" key="1">
    <source>
        <dbReference type="ARBA" id="ARBA00004245"/>
    </source>
</evidence>
<evidence type="ECO:0000256" key="9">
    <source>
        <dbReference type="SAM" id="MobiDB-lite"/>
    </source>
</evidence>
<dbReference type="GO" id="GO:0016020">
    <property type="term" value="C:membrane"/>
    <property type="evidence" value="ECO:0007669"/>
    <property type="project" value="UniProtKB-ARBA"/>
</dbReference>
<comment type="caution">
    <text evidence="11">The sequence shown here is derived from an EMBL/GenBank/DDBJ whole genome shotgun (WGS) entry which is preliminary data.</text>
</comment>
<evidence type="ECO:0000313" key="12">
    <source>
        <dbReference type="Proteomes" id="UP000319801"/>
    </source>
</evidence>
<organism evidence="11 12">
    <name type="scientific">Bagarius yarrelli</name>
    <name type="common">Goonch</name>
    <name type="synonym">Bagrus yarrelli</name>
    <dbReference type="NCBI Taxonomy" id="175774"/>
    <lineage>
        <taxon>Eukaryota</taxon>
        <taxon>Metazoa</taxon>
        <taxon>Chordata</taxon>
        <taxon>Craniata</taxon>
        <taxon>Vertebrata</taxon>
        <taxon>Euteleostomi</taxon>
        <taxon>Actinopterygii</taxon>
        <taxon>Neopterygii</taxon>
        <taxon>Teleostei</taxon>
        <taxon>Ostariophysi</taxon>
        <taxon>Siluriformes</taxon>
        <taxon>Sisoridae</taxon>
        <taxon>Sisorinae</taxon>
        <taxon>Bagarius</taxon>
    </lineage>
</organism>
<dbReference type="PANTHER" id="PTHR11915">
    <property type="entry name" value="SPECTRIN/FILAMIN RELATED CYTOSKELETAL PROTEIN"/>
    <property type="match status" value="1"/>
</dbReference>
<evidence type="ECO:0000256" key="3">
    <source>
        <dbReference type="ARBA" id="ARBA00022467"/>
    </source>
</evidence>
<dbReference type="InterPro" id="IPR001849">
    <property type="entry name" value="PH_domain"/>
</dbReference>
<feature type="coiled-coil region" evidence="8">
    <location>
        <begin position="7"/>
        <end position="34"/>
    </location>
</feature>
<keyword evidence="8" id="KW-0175">Coiled coil</keyword>
<dbReference type="EMBL" id="VCAZ01000181">
    <property type="protein sequence ID" value="TTD32933.1"/>
    <property type="molecule type" value="Genomic_DNA"/>
</dbReference>
<name>A0A556VA06_BAGYA</name>
<evidence type="ECO:0000256" key="5">
    <source>
        <dbReference type="ARBA" id="ARBA00022737"/>
    </source>
</evidence>
<dbReference type="SMART" id="SM00233">
    <property type="entry name" value="PH"/>
    <property type="match status" value="1"/>
</dbReference>
<dbReference type="SMART" id="SM00150">
    <property type="entry name" value="SPEC"/>
    <property type="match status" value="11"/>
</dbReference>
<keyword evidence="3" id="KW-0117">Actin capping</keyword>
<dbReference type="Proteomes" id="UP000319801">
    <property type="component" value="Unassembled WGS sequence"/>
</dbReference>
<feature type="compositionally biased region" description="Low complexity" evidence="9">
    <location>
        <begin position="1077"/>
        <end position="1089"/>
    </location>
</feature>
<dbReference type="FunFam" id="1.20.58.60:FF:000018">
    <property type="entry name" value="Spectrin beta chain"/>
    <property type="match status" value="1"/>
</dbReference>
<dbReference type="CDD" id="cd00176">
    <property type="entry name" value="SPEC"/>
    <property type="match status" value="5"/>
</dbReference>
<dbReference type="FunFam" id="1.20.58.60:FF:000011">
    <property type="entry name" value="Spectrin beta chain"/>
    <property type="match status" value="1"/>
</dbReference>
<dbReference type="InterPro" id="IPR011993">
    <property type="entry name" value="PH-like_dom_sf"/>
</dbReference>
<feature type="coiled-coil region" evidence="8">
    <location>
        <begin position="106"/>
        <end position="133"/>
    </location>
</feature>
<keyword evidence="12" id="KW-1185">Reference proteome</keyword>
<feature type="domain" description="PH" evidence="10">
    <location>
        <begin position="1100"/>
        <end position="1210"/>
    </location>
</feature>
<dbReference type="SUPFAM" id="SSF50729">
    <property type="entry name" value="PH domain-like"/>
    <property type="match status" value="1"/>
</dbReference>
<keyword evidence="4" id="KW-0963">Cytoplasm</keyword>
<evidence type="ECO:0000256" key="7">
    <source>
        <dbReference type="ARBA" id="ARBA00023212"/>
    </source>
</evidence>
<gene>
    <name evidence="11" type="ORF">Baya_14817</name>
</gene>
<dbReference type="FunFam" id="2.30.29.30:FF:000024">
    <property type="entry name" value="Spectrin beta chain"/>
    <property type="match status" value="1"/>
</dbReference>
<feature type="compositionally biased region" description="Basic and acidic residues" evidence="9">
    <location>
        <begin position="1248"/>
        <end position="1263"/>
    </location>
</feature>
<dbReference type="FunFam" id="1.20.58.60:FF:000153">
    <property type="entry name" value="Spectrin beta chain"/>
    <property type="match status" value="1"/>
</dbReference>
<dbReference type="Pfam" id="PF00435">
    <property type="entry name" value="Spectrin"/>
    <property type="match status" value="11"/>
</dbReference>
<feature type="coiled-coil region" evidence="8">
    <location>
        <begin position="405"/>
        <end position="432"/>
    </location>
</feature>
<keyword evidence="5" id="KW-0677">Repeat</keyword>
<dbReference type="Gene3D" id="1.20.58.60">
    <property type="match status" value="8"/>
</dbReference>
<dbReference type="FunFam" id="1.20.58.60:FF:000158">
    <property type="entry name" value="Spectrin beta chain"/>
    <property type="match status" value="1"/>
</dbReference>
<comment type="similarity">
    <text evidence="2">Belongs to the spectrin family.</text>
</comment>
<dbReference type="CDD" id="cd10571">
    <property type="entry name" value="PH_beta_spectrin"/>
    <property type="match status" value="1"/>
</dbReference>
<evidence type="ECO:0000313" key="11">
    <source>
        <dbReference type="EMBL" id="TTD32933.1"/>
    </source>
</evidence>
<evidence type="ECO:0000259" key="10">
    <source>
        <dbReference type="PROSITE" id="PS50003"/>
    </source>
</evidence>
<sequence length="1271" mass="146610">MALQRKLTGMERDLAAIEAKLTDLNGEAERLAAEHPDQAKAIKDRLADIGTVWGELKDTLQNREASLGEASKLQQFLRQLDDFQSWLSRTQTAIASEDMPNTLAEAEKLLAQHEGIKHEIDNYEEDYQKMRDMGEMVTQGQTDAQHMFLRQRLKALDTGWNELHKMWENRQNLLSQSHAYQLFLRDTKQAETFLNNQEYVLAHTEMPTTLEGAEAAIKKQEDFMTTMDANEEKINGVVEAGRRLASDGNINAEKIQERATSIDDRHKKNREAAVELLMKLKDNRDLQKFLQDCQEWLKHQAFMAELQSNKEWLEKIEKEGMQLVSEKPETEAVVKEKLTVLQSQWQELESTTQTKAQCLFDANKAELFTQSCADLDKWLGGLEGQIISDDYGKDLTSVNILLKKQQMLENQVEVRKREVEELQSQAHVLRQEGKDTDEVDGRRMVVEQKFRELLEPLEKRKNFLMASREIHQFNRDVEDEILWVEERMPLATSTDHGHNLQTVQMLIKKNQTLQKEIQNHQPRCDDIFERSQSISTVDSPSVDSIRARLAELKDLWDLLSQETAKRHERLEEAHQAQQYYFDAAEAEAWMSEQELYMMSEEKAKDEQSSVAMLKKHQILEQAVEDYAETVHQLSKTSRGLVADNHPESERIGMRQSQVDKLYAGLKDLSEERRGKLDERFRLFQLNREVDDLEQWIAEREVVAGSHELGQDYEHVTMLQERFREFARDTGNIGQERVDGVNRMADELINAGHTDAATIAEWKDGLNEAWADLLELIDTRTQILAASYELHKFYHDVKEILSRILDKHKKLPEELGRDQNTVETLQRMHTTFEHDIQALGTQVRQLQEDATRLQSAYAGDKADDIQRRESEVLDAWRNLLEACEGRRARLLDTGDKFRFFNMVRDLMLWMEDVIRLIEAQEKPRDVSSVELLMNNHQGIKAEIDARNDSFTACIELGKSLLARKHYASEEIKEKLLQLTDKRKEMIDKWEDRWEWLRLSVAEAWLLGQEPYLSSREVGQSVDEVEKLIKRHEAFEKSAATWEERFSALERLTTDGVDGGIVNGVPERSSKEPSPIPSPSSSRRAKGSQSSTLPAKSQESPSAQLEGVLHRKHEFEGHNKKASNRSWHNVYCVINNQEMGFYKDNKNAGQGIPYHNEIPVSLKDAVCEVAVDYKKKKHVFKLRVTNGNEYLFQAKDDDEMNTWMQAIQNAVIGSSPSDKSDITPSNQSTPVSSRAHTLPATVTLTTESSPGKREKDKEKDKEKRFSLFSKKKQ</sequence>
<dbReference type="Pfam" id="PF15410">
    <property type="entry name" value="PH_9"/>
    <property type="match status" value="1"/>
</dbReference>
<dbReference type="InterPro" id="IPR002017">
    <property type="entry name" value="Spectrin_repeat"/>
</dbReference>
<dbReference type="PROSITE" id="PS50003">
    <property type="entry name" value="PH_DOMAIN"/>
    <property type="match status" value="1"/>
</dbReference>